<proteinExistence type="predicted"/>
<evidence type="ECO:0000313" key="1">
    <source>
        <dbReference type="EMBL" id="MDQ7915955.1"/>
    </source>
</evidence>
<protein>
    <submittedName>
        <fullName evidence="1">Uncharacterized protein</fullName>
    </submittedName>
</protein>
<dbReference type="Proteomes" id="UP001230915">
    <property type="component" value="Unassembled WGS sequence"/>
</dbReference>
<organism evidence="1 2">
    <name type="scientific">Mesonia profundi</name>
    <dbReference type="NCBI Taxonomy" id="3070998"/>
    <lineage>
        <taxon>Bacteria</taxon>
        <taxon>Pseudomonadati</taxon>
        <taxon>Bacteroidota</taxon>
        <taxon>Flavobacteriia</taxon>
        <taxon>Flavobacteriales</taxon>
        <taxon>Flavobacteriaceae</taxon>
        <taxon>Mesonia</taxon>
    </lineage>
</organism>
<evidence type="ECO:0000313" key="2">
    <source>
        <dbReference type="Proteomes" id="UP001230915"/>
    </source>
</evidence>
<comment type="caution">
    <text evidence="1">The sequence shown here is derived from an EMBL/GenBank/DDBJ whole genome shotgun (WGS) entry which is preliminary data.</text>
</comment>
<keyword evidence="2" id="KW-1185">Reference proteome</keyword>
<reference evidence="1 2" key="1">
    <citation type="submission" date="2023-08" db="EMBL/GenBank/DDBJ databases">
        <title>Mesonia sp. MT50, isolated from deep-sea sediment of the Mariana Trench.</title>
        <authorList>
            <person name="Fu H."/>
        </authorList>
    </citation>
    <scope>NUCLEOTIDE SEQUENCE [LARGE SCALE GENOMIC DNA]</scope>
    <source>
        <strain evidence="1 2">MT50</strain>
    </source>
</reference>
<dbReference type="EMBL" id="JAVHUL010000001">
    <property type="protein sequence ID" value="MDQ7915955.1"/>
    <property type="molecule type" value="Genomic_DNA"/>
</dbReference>
<gene>
    <name evidence="1" type="ORF">RBU60_00055</name>
</gene>
<dbReference type="RefSeq" id="WP_308862565.1">
    <property type="nucleotide sequence ID" value="NZ_JAVHUL010000001.1"/>
</dbReference>
<name>A0ABU0ZXE0_9FLAO</name>
<sequence length="156" mass="18011">MKSLFTIFITLFVFNLSSAQKNHTYQGDTYSLIKTVDGELVLLYNIIDGRYRYFIAKNGELEELLNTKVDGEYKREYQATLQNFTSDKDIPTDRINLTLASLKEFTIQYYTLKDKSFEDLESKRDYNFRLGFFGGISNIIYTANPTNETASLLGAE</sequence>
<accession>A0ABU0ZXE0</accession>